<feature type="transmembrane region" description="Helical" evidence="4">
    <location>
        <begin position="48"/>
        <end position="77"/>
    </location>
</feature>
<dbReference type="Gene3D" id="1.20.5.1930">
    <property type="match status" value="1"/>
</dbReference>
<keyword evidence="4" id="KW-0812">Transmembrane</keyword>
<name>A0A1T3P0I8_9ACTN</name>
<dbReference type="InterPro" id="IPR011712">
    <property type="entry name" value="Sig_transdc_His_kin_sub3_dim/P"/>
</dbReference>
<dbReference type="CDD" id="cd16917">
    <property type="entry name" value="HATPase_UhpB-NarQ-NarX-like"/>
    <property type="match status" value="1"/>
</dbReference>
<evidence type="ECO:0000313" key="6">
    <source>
        <dbReference type="EMBL" id="OPC82618.1"/>
    </source>
</evidence>
<sequence>MRWSDATRQDSTRGRAIRMSWSLLWLFFLTPVVHDLATGGYGPVRLTVGAVGLLVVVVCYVALVFGGVGWFGLFGRVEAALRRALDTERAQSVACLLMWAVAVGLILTFDDAWLGLMVYVAVSVGAGLRFPRSMWGILGCVASGLGLGVLLGAAGDDLLVLAFVTVLTGGVMIGVRRLLETLAELREAREIVARLSASEERLRMARDLHDVLGHSLSLITLKSELAGRFLPEHVERAAEQVADIERVGRQALVDVREAVSGYRRPTFAVELAGARIAARAVGIELTLVPEQWPQCPDPEAEAVLAWALREAVTNTMRHSGARRCTVRLDTGPVWRLDIGDDGRGATGGEGNGLTGLRERFALAGGSIEVGRGEYGRGFGLTASVPVLPGKTAERRIAPGAPGATR</sequence>
<keyword evidence="3" id="KW-0902">Two-component regulatory system</keyword>
<keyword evidence="2" id="KW-0418">Kinase</keyword>
<protein>
    <recommendedName>
        <fullName evidence="5">Signal transduction histidine kinase subgroup 3 dimerisation and phosphoacceptor domain-containing protein</fullName>
    </recommendedName>
</protein>
<dbReference type="STRING" id="159449.B4N89_18215"/>
<gene>
    <name evidence="6" type="ORF">B4N89_18215</name>
</gene>
<evidence type="ECO:0000256" key="1">
    <source>
        <dbReference type="ARBA" id="ARBA00022679"/>
    </source>
</evidence>
<feature type="transmembrane region" description="Helical" evidence="4">
    <location>
        <begin position="89"/>
        <end position="106"/>
    </location>
</feature>
<evidence type="ECO:0000259" key="5">
    <source>
        <dbReference type="Pfam" id="PF07730"/>
    </source>
</evidence>
<feature type="transmembrane region" description="Helical" evidence="4">
    <location>
        <begin position="135"/>
        <end position="154"/>
    </location>
</feature>
<dbReference type="GO" id="GO:0000155">
    <property type="term" value="F:phosphorelay sensor kinase activity"/>
    <property type="evidence" value="ECO:0007669"/>
    <property type="project" value="InterPro"/>
</dbReference>
<evidence type="ECO:0000313" key="7">
    <source>
        <dbReference type="Proteomes" id="UP000190037"/>
    </source>
</evidence>
<dbReference type="Pfam" id="PF07730">
    <property type="entry name" value="HisKA_3"/>
    <property type="match status" value="1"/>
</dbReference>
<keyword evidence="4" id="KW-0472">Membrane</keyword>
<dbReference type="EMBL" id="MWQN01000001">
    <property type="protein sequence ID" value="OPC82618.1"/>
    <property type="molecule type" value="Genomic_DNA"/>
</dbReference>
<evidence type="ECO:0000256" key="3">
    <source>
        <dbReference type="ARBA" id="ARBA00023012"/>
    </source>
</evidence>
<accession>A0A1T3P0I8</accession>
<reference evidence="6 7" key="1">
    <citation type="submission" date="2017-03" db="EMBL/GenBank/DDBJ databases">
        <title>Draft genome sequence of Streptomyces scabrisporus NF3, endophyte isolated from Amphipterygium adstringens.</title>
        <authorList>
            <person name="Vazquez M."/>
            <person name="Ceapa C.D."/>
            <person name="Rodriguez Luna D."/>
            <person name="Sanchez Esquivel S."/>
        </authorList>
    </citation>
    <scope>NUCLEOTIDE SEQUENCE [LARGE SCALE GENOMIC DNA]</scope>
    <source>
        <strain evidence="6 7">NF3</strain>
    </source>
</reference>
<dbReference type="SUPFAM" id="SSF55874">
    <property type="entry name" value="ATPase domain of HSP90 chaperone/DNA topoisomerase II/histidine kinase"/>
    <property type="match status" value="1"/>
</dbReference>
<evidence type="ECO:0000256" key="4">
    <source>
        <dbReference type="SAM" id="Phobius"/>
    </source>
</evidence>
<dbReference type="Proteomes" id="UP000190037">
    <property type="component" value="Unassembled WGS sequence"/>
</dbReference>
<dbReference type="InterPro" id="IPR036890">
    <property type="entry name" value="HATPase_C_sf"/>
</dbReference>
<dbReference type="GO" id="GO:0046983">
    <property type="term" value="F:protein dimerization activity"/>
    <property type="evidence" value="ECO:0007669"/>
    <property type="project" value="InterPro"/>
</dbReference>
<feature type="transmembrane region" description="Helical" evidence="4">
    <location>
        <begin position="160"/>
        <end position="179"/>
    </location>
</feature>
<keyword evidence="7" id="KW-1185">Reference proteome</keyword>
<feature type="transmembrane region" description="Helical" evidence="4">
    <location>
        <begin position="21"/>
        <end position="42"/>
    </location>
</feature>
<comment type="caution">
    <text evidence="6">The sequence shown here is derived from an EMBL/GenBank/DDBJ whole genome shotgun (WGS) entry which is preliminary data.</text>
</comment>
<feature type="domain" description="Signal transduction histidine kinase subgroup 3 dimerisation and phosphoacceptor" evidence="5">
    <location>
        <begin position="200"/>
        <end position="265"/>
    </location>
</feature>
<dbReference type="AlphaFoldDB" id="A0A1T3P0I8"/>
<dbReference type="InterPro" id="IPR050482">
    <property type="entry name" value="Sensor_HK_TwoCompSys"/>
</dbReference>
<evidence type="ECO:0000256" key="2">
    <source>
        <dbReference type="ARBA" id="ARBA00022777"/>
    </source>
</evidence>
<proteinExistence type="predicted"/>
<dbReference type="PANTHER" id="PTHR24421">
    <property type="entry name" value="NITRATE/NITRITE SENSOR PROTEIN NARX-RELATED"/>
    <property type="match status" value="1"/>
</dbReference>
<dbReference type="RefSeq" id="WP_078976885.1">
    <property type="nucleotide sequence ID" value="NZ_MWQN01000001.1"/>
</dbReference>
<keyword evidence="4" id="KW-1133">Transmembrane helix</keyword>
<dbReference type="Gene3D" id="3.30.565.10">
    <property type="entry name" value="Histidine kinase-like ATPase, C-terminal domain"/>
    <property type="match status" value="1"/>
</dbReference>
<dbReference type="GO" id="GO:0016020">
    <property type="term" value="C:membrane"/>
    <property type="evidence" value="ECO:0007669"/>
    <property type="project" value="InterPro"/>
</dbReference>
<dbReference type="OrthoDB" id="5241784at2"/>
<organism evidence="6 7">
    <name type="scientific">Embleya scabrispora</name>
    <dbReference type="NCBI Taxonomy" id="159449"/>
    <lineage>
        <taxon>Bacteria</taxon>
        <taxon>Bacillati</taxon>
        <taxon>Actinomycetota</taxon>
        <taxon>Actinomycetes</taxon>
        <taxon>Kitasatosporales</taxon>
        <taxon>Streptomycetaceae</taxon>
        <taxon>Embleya</taxon>
    </lineage>
</organism>
<dbReference type="PANTHER" id="PTHR24421:SF63">
    <property type="entry name" value="SENSOR HISTIDINE KINASE DESK"/>
    <property type="match status" value="1"/>
</dbReference>
<keyword evidence="1" id="KW-0808">Transferase</keyword>